<dbReference type="GO" id="GO:0000455">
    <property type="term" value="P:enzyme-directed rRNA pseudouridine synthesis"/>
    <property type="evidence" value="ECO:0007669"/>
    <property type="project" value="TreeGrafter"/>
</dbReference>
<sequence>MADLQPRGRLRILALAAAELAPSPRFWAELRGEVARRRRTGIWRTEGQDWKDDLLGVVCALKSSVGLLEAEALPFEASLPVKPLTGEAPQVLLELPDLLVVHKPVGWEVYNDHGPKQLRDFLHAAGGAGRAPPIWRDASWDYGFLHRLDVPSSGLILAAKSYRGYRALQVQLATGRMQREYLVLSHGLAEASRGRVRALLWEAPITQVGLGRPALTKLKVLAHAFADGQAFSALAIQIATGRKHQIRSHVAHIGHPVVRDGRYASAATFRGDRRLCRGILHRWRLAFDAGGSRRVVEVPLPPELQLALARLLPKAGGLVPFRGSWEVALKGDRRVARVLRVYARLQAVQSLAPCARRDSVSSSPVTVL</sequence>
<evidence type="ECO:0000313" key="4">
    <source>
        <dbReference type="Proteomes" id="UP001178507"/>
    </source>
</evidence>
<comment type="caution">
    <text evidence="3">The sequence shown here is derived from an EMBL/GenBank/DDBJ whole genome shotgun (WGS) entry which is preliminary data.</text>
</comment>
<dbReference type="InterPro" id="IPR006145">
    <property type="entry name" value="PsdUridine_synth_RsuA/RluA"/>
</dbReference>
<dbReference type="SUPFAM" id="SSF55120">
    <property type="entry name" value="Pseudouridine synthase"/>
    <property type="match status" value="1"/>
</dbReference>
<protein>
    <recommendedName>
        <fullName evidence="2">Pseudouridine synthase RsuA/RluA-like domain-containing protein</fullName>
    </recommendedName>
</protein>
<evidence type="ECO:0000259" key="2">
    <source>
        <dbReference type="Pfam" id="PF00849"/>
    </source>
</evidence>
<dbReference type="PANTHER" id="PTHR21600:SF87">
    <property type="entry name" value="RNA PSEUDOURIDYLATE SYNTHASE DOMAIN-CONTAINING PROTEIN 1"/>
    <property type="match status" value="1"/>
</dbReference>
<evidence type="ECO:0000256" key="1">
    <source>
        <dbReference type="ARBA" id="ARBA00010876"/>
    </source>
</evidence>
<reference evidence="3" key="1">
    <citation type="submission" date="2023-08" db="EMBL/GenBank/DDBJ databases">
        <authorList>
            <person name="Chen Y."/>
            <person name="Shah S."/>
            <person name="Dougan E. K."/>
            <person name="Thang M."/>
            <person name="Chan C."/>
        </authorList>
    </citation>
    <scope>NUCLEOTIDE SEQUENCE</scope>
</reference>
<dbReference type="InterPro" id="IPR020103">
    <property type="entry name" value="PsdUridine_synth_cat_dom_sf"/>
</dbReference>
<feature type="domain" description="Pseudouridine synthase RsuA/RluA-like" evidence="2">
    <location>
        <begin position="97"/>
        <end position="252"/>
    </location>
</feature>
<accession>A0AA36IR60</accession>
<dbReference type="GO" id="GO:0009982">
    <property type="term" value="F:pseudouridine synthase activity"/>
    <property type="evidence" value="ECO:0007669"/>
    <property type="project" value="InterPro"/>
</dbReference>
<comment type="similarity">
    <text evidence="1">Belongs to the pseudouridine synthase RluA family.</text>
</comment>
<dbReference type="PANTHER" id="PTHR21600">
    <property type="entry name" value="MITOCHONDRIAL RNA PSEUDOURIDINE SYNTHASE"/>
    <property type="match status" value="1"/>
</dbReference>
<gene>
    <name evidence="3" type="ORF">EVOR1521_LOCUS17335</name>
</gene>
<evidence type="ECO:0000313" key="3">
    <source>
        <dbReference type="EMBL" id="CAJ1392175.1"/>
    </source>
</evidence>
<dbReference type="InterPro" id="IPR050188">
    <property type="entry name" value="RluA_PseudoU_synthase"/>
</dbReference>
<organism evidence="3 4">
    <name type="scientific">Effrenium voratum</name>
    <dbReference type="NCBI Taxonomy" id="2562239"/>
    <lineage>
        <taxon>Eukaryota</taxon>
        <taxon>Sar</taxon>
        <taxon>Alveolata</taxon>
        <taxon>Dinophyceae</taxon>
        <taxon>Suessiales</taxon>
        <taxon>Symbiodiniaceae</taxon>
        <taxon>Effrenium</taxon>
    </lineage>
</organism>
<dbReference type="AlphaFoldDB" id="A0AA36IR60"/>
<dbReference type="GO" id="GO:0003723">
    <property type="term" value="F:RNA binding"/>
    <property type="evidence" value="ECO:0007669"/>
    <property type="project" value="InterPro"/>
</dbReference>
<proteinExistence type="inferred from homology"/>
<keyword evidence="4" id="KW-1185">Reference proteome</keyword>
<dbReference type="EMBL" id="CAUJNA010002280">
    <property type="protein sequence ID" value="CAJ1392175.1"/>
    <property type="molecule type" value="Genomic_DNA"/>
</dbReference>
<dbReference type="Gene3D" id="3.30.2350.10">
    <property type="entry name" value="Pseudouridine synthase"/>
    <property type="match status" value="1"/>
</dbReference>
<dbReference type="Proteomes" id="UP001178507">
    <property type="component" value="Unassembled WGS sequence"/>
</dbReference>
<name>A0AA36IR60_9DINO</name>
<dbReference type="Pfam" id="PF00849">
    <property type="entry name" value="PseudoU_synth_2"/>
    <property type="match status" value="1"/>
</dbReference>
<dbReference type="CDD" id="cd02869">
    <property type="entry name" value="PseudoU_synth_RluA_like"/>
    <property type="match status" value="1"/>
</dbReference>